<evidence type="ECO:0000313" key="3">
    <source>
        <dbReference type="EMBL" id="KAK1741081.1"/>
    </source>
</evidence>
<dbReference type="AlphaFoldDB" id="A0AAD8Y7B1"/>
<dbReference type="Proteomes" id="UP001224775">
    <property type="component" value="Unassembled WGS sequence"/>
</dbReference>
<feature type="chain" id="PRO_5041897425" evidence="2">
    <location>
        <begin position="24"/>
        <end position="611"/>
    </location>
</feature>
<reference evidence="3" key="1">
    <citation type="submission" date="2023-06" db="EMBL/GenBank/DDBJ databases">
        <title>Survivors Of The Sea: Transcriptome response of Skeletonema marinoi to long-term dormancy.</title>
        <authorList>
            <person name="Pinder M.I.M."/>
            <person name="Kourtchenko O."/>
            <person name="Robertson E.K."/>
            <person name="Larsson T."/>
            <person name="Maumus F."/>
            <person name="Osuna-Cruz C.M."/>
            <person name="Vancaester E."/>
            <person name="Stenow R."/>
            <person name="Vandepoele K."/>
            <person name="Ploug H."/>
            <person name="Bruchert V."/>
            <person name="Godhe A."/>
            <person name="Topel M."/>
        </authorList>
    </citation>
    <scope>NUCLEOTIDE SEQUENCE</scope>
    <source>
        <strain evidence="3">R05AC</strain>
    </source>
</reference>
<feature type="region of interest" description="Disordered" evidence="1">
    <location>
        <begin position="184"/>
        <end position="241"/>
    </location>
</feature>
<feature type="compositionally biased region" description="Polar residues" evidence="1">
    <location>
        <begin position="221"/>
        <end position="239"/>
    </location>
</feature>
<feature type="signal peptide" evidence="2">
    <location>
        <begin position="1"/>
        <end position="23"/>
    </location>
</feature>
<name>A0AAD8Y7B1_9STRA</name>
<feature type="compositionally biased region" description="Polar residues" evidence="1">
    <location>
        <begin position="138"/>
        <end position="157"/>
    </location>
</feature>
<evidence type="ECO:0000256" key="1">
    <source>
        <dbReference type="SAM" id="MobiDB-lite"/>
    </source>
</evidence>
<accession>A0AAD8Y7B1</accession>
<gene>
    <name evidence="3" type="ORF">QTG54_008333</name>
</gene>
<evidence type="ECO:0000256" key="2">
    <source>
        <dbReference type="SAM" id="SignalP"/>
    </source>
</evidence>
<keyword evidence="2" id="KW-0732">Signal</keyword>
<proteinExistence type="predicted"/>
<dbReference type="Gene3D" id="3.40.630.40">
    <property type="entry name" value="Zn-dependent exopeptidases"/>
    <property type="match status" value="1"/>
</dbReference>
<dbReference type="EMBL" id="JATAAI010000014">
    <property type="protein sequence ID" value="KAK1741081.1"/>
    <property type="molecule type" value="Genomic_DNA"/>
</dbReference>
<sequence>MMNHPAAVTCCLLLSVFLVSGSAANIRGAAIDDHSELRQLNLCSCISAIDSSCHPNSACESFDKCTNPKGKDKCNASGNYIWRPISTPPPTTTSTPPPTPSSSCGKCVADNYSTPCLAPTDCPTVSSPGTCAAPTPQPTNGSECTQDSQCEPSSGKPNNRGTCNGGGTTNTVCDTTLTCSPTPFPVTSTLPPTSPPTSNPTDAATPPPTVTTPSPTPFPTGSQTCPEQYCPASSPSRKLQATLPRRRDVVQCDLTMITLATYTAPGTSDVLIELKGPADSVDSLDLVIAAPHGGGLKPTYIDSRSGSGIVTSKDSYTLEVSELLAQNLIDTYCAGVPYLIINHLHRSKLDANRELEEATIGIVNGKATAEEAWNKFHTYINDAQVFVRGKFGTSTGSGVTGVNGLFFDMHGYIGNNGKSDASATTGWKDDVNIHGAPFTQWGYRLSDDPSLTSCPIDNLGGTIGSFTHARSLPNQSYECLVRGPNSMGSRVNALLSNVAGISDLCGQGTPSFEYPSPNALATDTTYCNDAADGGECHYYSGGFDVKIHERMDVDLSVLPQPTLSGENFNALQAELPRCIRFGGDTIRSDFAGVLAQATMGFLRDLNGPMPY</sequence>
<keyword evidence="4" id="KW-1185">Reference proteome</keyword>
<feature type="compositionally biased region" description="Pro residues" evidence="1">
    <location>
        <begin position="205"/>
        <end position="218"/>
    </location>
</feature>
<organism evidence="3 4">
    <name type="scientific">Skeletonema marinoi</name>
    <dbReference type="NCBI Taxonomy" id="267567"/>
    <lineage>
        <taxon>Eukaryota</taxon>
        <taxon>Sar</taxon>
        <taxon>Stramenopiles</taxon>
        <taxon>Ochrophyta</taxon>
        <taxon>Bacillariophyta</taxon>
        <taxon>Coscinodiscophyceae</taxon>
        <taxon>Thalassiosirophycidae</taxon>
        <taxon>Thalassiosirales</taxon>
        <taxon>Skeletonemataceae</taxon>
        <taxon>Skeletonema</taxon>
        <taxon>Skeletonema marinoi-dohrnii complex</taxon>
    </lineage>
</organism>
<evidence type="ECO:0000313" key="4">
    <source>
        <dbReference type="Proteomes" id="UP001224775"/>
    </source>
</evidence>
<feature type="region of interest" description="Disordered" evidence="1">
    <location>
        <begin position="130"/>
        <end position="165"/>
    </location>
</feature>
<protein>
    <submittedName>
        <fullName evidence="3">Uncharacterized protein</fullName>
    </submittedName>
</protein>
<comment type="caution">
    <text evidence="3">The sequence shown here is derived from an EMBL/GenBank/DDBJ whole genome shotgun (WGS) entry which is preliminary data.</text>
</comment>